<proteinExistence type="predicted"/>
<organism evidence="1 2">
    <name type="scientific">Promicromonospora sukumoe</name>
    <dbReference type="NCBI Taxonomy" id="88382"/>
    <lineage>
        <taxon>Bacteria</taxon>
        <taxon>Bacillati</taxon>
        <taxon>Actinomycetota</taxon>
        <taxon>Actinomycetes</taxon>
        <taxon>Micrococcales</taxon>
        <taxon>Promicromonosporaceae</taxon>
        <taxon>Promicromonospora</taxon>
    </lineage>
</organism>
<accession>A0A7W3JCY3</accession>
<dbReference type="RefSeq" id="WP_182619643.1">
    <property type="nucleotide sequence ID" value="NZ_BAAATF010000015.1"/>
</dbReference>
<gene>
    <name evidence="1" type="ORF">FHX71_004533</name>
</gene>
<dbReference type="EMBL" id="JACGWV010000002">
    <property type="protein sequence ID" value="MBA8810557.1"/>
    <property type="molecule type" value="Genomic_DNA"/>
</dbReference>
<evidence type="ECO:0000313" key="2">
    <source>
        <dbReference type="Proteomes" id="UP000540568"/>
    </source>
</evidence>
<reference evidence="1 2" key="1">
    <citation type="submission" date="2020-07" db="EMBL/GenBank/DDBJ databases">
        <title>Sequencing the genomes of 1000 actinobacteria strains.</title>
        <authorList>
            <person name="Klenk H.-P."/>
        </authorList>
    </citation>
    <scope>NUCLEOTIDE SEQUENCE [LARGE SCALE GENOMIC DNA]</scope>
    <source>
        <strain evidence="1 2">DSM 44121</strain>
    </source>
</reference>
<evidence type="ECO:0000313" key="1">
    <source>
        <dbReference type="EMBL" id="MBA8810557.1"/>
    </source>
</evidence>
<sequence length="98" mass="11138">MDQVLQEATRTAPLELHQSGSPIVSEENVNEMIAIAARRWRSFERRSAKRSGDLGARTEDLAKGLRDHFEVQPHLVGQLMEDYRFLAGVLATEFSREI</sequence>
<dbReference type="AlphaFoldDB" id="A0A7W3JCY3"/>
<dbReference type="Proteomes" id="UP000540568">
    <property type="component" value="Unassembled WGS sequence"/>
</dbReference>
<comment type="caution">
    <text evidence="1">The sequence shown here is derived from an EMBL/GenBank/DDBJ whole genome shotgun (WGS) entry which is preliminary data.</text>
</comment>
<name>A0A7W3JCY3_9MICO</name>
<keyword evidence="2" id="KW-1185">Reference proteome</keyword>
<protein>
    <submittedName>
        <fullName evidence="1">Uncharacterized protein</fullName>
    </submittedName>
</protein>